<dbReference type="AlphaFoldDB" id="O33584"/>
<sequence length="283" mass="30025">MATKTCEAISASSSAASPPLPTSTPPGDSVTLTTEPGCTPARRSVYISWASVWIGSPIRRTTTVLPSLPGASSDRLTMPSSRNGSASAFSPSSSSPGIGFPYGDSVGWRSSSSTRRSTASLITCSQRQASACTCSHSSPMTSTSRHSARRCLRITRVASLRPSSVSSRCRSLATATRPSRSMRATVWLTVGPLRSSRSAIRARMGTTPSSSSSRMVRRYISVVSISPDIRAPRIACATRPNSTHRADNRPAPSVRHVRDISREALRYSPGTARARVPGLRSAD</sequence>
<proteinExistence type="predicted"/>
<feature type="region of interest" description="Disordered" evidence="1">
    <location>
        <begin position="1"/>
        <end position="36"/>
    </location>
</feature>
<organism evidence="2">
    <name type="scientific">Kitasatospora aureofaciens</name>
    <name type="common">Streptomyces aureofaciens</name>
    <dbReference type="NCBI Taxonomy" id="1894"/>
    <lineage>
        <taxon>Bacteria</taxon>
        <taxon>Bacillati</taxon>
        <taxon>Actinomycetota</taxon>
        <taxon>Actinomycetes</taxon>
        <taxon>Kitasatosporales</taxon>
        <taxon>Streptomycetaceae</taxon>
        <taxon>Kitasatospora</taxon>
    </lineage>
</organism>
<protein>
    <submittedName>
        <fullName evidence="2">Putative sporulation protein</fullName>
    </submittedName>
</protein>
<reference evidence="2" key="1">
    <citation type="journal article" date="1998" name="Gene">
        <title>A method for the identification of promoters recognized by RNA polymerase containing a particular sigma factor: cloning of a developmentally regulated promoter and corresponding gene directed by the Streptomyces aureofaciens sigma factor RpoZ.</title>
        <authorList>
            <person name="Novakova R."/>
            <person name="Sevcikova B."/>
            <person name="Kormanec J."/>
        </authorList>
    </citation>
    <scope>NUCLEOTIDE SEQUENCE</scope>
    <source>
        <strain evidence="2">CCM3239</strain>
    </source>
</reference>
<feature type="region of interest" description="Disordered" evidence="1">
    <location>
        <begin position="63"/>
        <end position="94"/>
    </location>
</feature>
<evidence type="ECO:0000313" key="2">
    <source>
        <dbReference type="EMBL" id="AAC46161.1"/>
    </source>
</evidence>
<evidence type="ECO:0000256" key="1">
    <source>
        <dbReference type="SAM" id="MobiDB-lite"/>
    </source>
</evidence>
<accession>O33584</accession>
<name>O33584_KITAU</name>
<feature type="compositionally biased region" description="Low complexity" evidence="1">
    <location>
        <begin position="79"/>
        <end position="94"/>
    </location>
</feature>
<dbReference type="EMBL" id="AF010134">
    <property type="protein sequence ID" value="AAC46161.1"/>
    <property type="molecule type" value="Genomic_DNA"/>
</dbReference>